<dbReference type="Proteomes" id="UP000502196">
    <property type="component" value="Chromosome"/>
</dbReference>
<gene>
    <name evidence="2" type="ORF">COOX1_3284</name>
</gene>
<evidence type="ECO:0000313" key="2">
    <source>
        <dbReference type="EMBL" id="CAB3396038.1"/>
    </source>
</evidence>
<evidence type="ECO:0000313" key="3">
    <source>
        <dbReference type="Proteomes" id="UP000502196"/>
    </source>
</evidence>
<evidence type="ECO:0000256" key="1">
    <source>
        <dbReference type="SAM" id="MobiDB-lite"/>
    </source>
</evidence>
<protein>
    <submittedName>
        <fullName evidence="2">Uncharacterized protein</fullName>
    </submittedName>
</protein>
<name>A0A6F9EHS1_9BACL</name>
<reference evidence="2 3" key="1">
    <citation type="submission" date="2020-04" db="EMBL/GenBank/DDBJ databases">
        <authorList>
            <person name="Hogendoorn C."/>
        </authorList>
    </citation>
    <scope>NUCLEOTIDE SEQUENCE [LARGE SCALE GENOMIC DNA]</scope>
    <source>
        <strain evidence="2">COOX1</strain>
    </source>
</reference>
<dbReference type="AlphaFoldDB" id="A0A6F9EHS1"/>
<accession>A0A6F9EHS1</accession>
<dbReference type="EMBL" id="LR792683">
    <property type="protein sequence ID" value="CAB3396038.1"/>
    <property type="molecule type" value="Genomic_DNA"/>
</dbReference>
<organism evidence="2 3">
    <name type="scientific">Kyrpidia spormannii</name>
    <dbReference type="NCBI Taxonomy" id="2055160"/>
    <lineage>
        <taxon>Bacteria</taxon>
        <taxon>Bacillati</taxon>
        <taxon>Bacillota</taxon>
        <taxon>Bacilli</taxon>
        <taxon>Bacillales</taxon>
        <taxon>Alicyclobacillaceae</taxon>
        <taxon>Kyrpidia</taxon>
    </lineage>
</organism>
<feature type="region of interest" description="Disordered" evidence="1">
    <location>
        <begin position="1"/>
        <end position="43"/>
    </location>
</feature>
<sequence>MYLRRKLGAWGGTGKAGPENGTGSEEGTGHLDRPVVTKPSKRRRPFAVVMPQIAAGYNV</sequence>
<proteinExistence type="predicted"/>